<dbReference type="EMBL" id="JADILZ010000044">
    <property type="protein sequence ID" value="MBO8478274.1"/>
    <property type="molecule type" value="Genomic_DNA"/>
</dbReference>
<reference evidence="2" key="1">
    <citation type="submission" date="2020-10" db="EMBL/GenBank/DDBJ databases">
        <authorList>
            <person name="Gilroy R."/>
        </authorList>
    </citation>
    <scope>NUCLEOTIDE SEQUENCE</scope>
    <source>
        <strain evidence="2">2478</strain>
    </source>
</reference>
<dbReference type="Proteomes" id="UP000823771">
    <property type="component" value="Unassembled WGS sequence"/>
</dbReference>
<evidence type="ECO:0000313" key="2">
    <source>
        <dbReference type="EMBL" id="MBO8478274.1"/>
    </source>
</evidence>
<comment type="caution">
    <text evidence="2">The sequence shown here is derived from an EMBL/GenBank/DDBJ whole genome shotgun (WGS) entry which is preliminary data.</text>
</comment>
<protein>
    <recommendedName>
        <fullName evidence="4">F5/8 type C domain-containing protein</fullName>
    </recommendedName>
</protein>
<evidence type="ECO:0000313" key="3">
    <source>
        <dbReference type="Proteomes" id="UP000823771"/>
    </source>
</evidence>
<proteinExistence type="predicted"/>
<accession>A0A9D9ISM3</accession>
<evidence type="ECO:0008006" key="4">
    <source>
        <dbReference type="Google" id="ProtNLM"/>
    </source>
</evidence>
<sequence>MTIKTRYCLLHPVLFLMMLSAAVCCSAPAGRETFVKQSGRDSGGRYVFSIDLGDSISVHTLEFYTMIDASDRDFDAMPAMIPLRIEVVSPSGEEYSETVGLPRDSYVRKTPFSVQYGSVYREGFVPSEYGMWTLSVKVLGEDSFPGLRGMGLRHSMSGNP</sequence>
<dbReference type="AlphaFoldDB" id="A0A9D9ISM3"/>
<reference evidence="2" key="2">
    <citation type="journal article" date="2021" name="PeerJ">
        <title>Extensive microbial diversity within the chicken gut microbiome revealed by metagenomics and culture.</title>
        <authorList>
            <person name="Gilroy R."/>
            <person name="Ravi A."/>
            <person name="Getino M."/>
            <person name="Pursley I."/>
            <person name="Horton D.L."/>
            <person name="Alikhan N.F."/>
            <person name="Baker D."/>
            <person name="Gharbi K."/>
            <person name="Hall N."/>
            <person name="Watson M."/>
            <person name="Adriaenssens E.M."/>
            <person name="Foster-Nyarko E."/>
            <person name="Jarju S."/>
            <person name="Secka A."/>
            <person name="Antonio M."/>
            <person name="Oren A."/>
            <person name="Chaudhuri R.R."/>
            <person name="La Ragione R."/>
            <person name="Hildebrand F."/>
            <person name="Pallen M.J."/>
        </authorList>
    </citation>
    <scope>NUCLEOTIDE SEQUENCE</scope>
    <source>
        <strain evidence="2">2478</strain>
    </source>
</reference>
<gene>
    <name evidence="2" type="ORF">IAB80_05255</name>
</gene>
<name>A0A9D9ISM3_9BACT</name>
<keyword evidence="1" id="KW-0732">Signal</keyword>
<evidence type="ECO:0000256" key="1">
    <source>
        <dbReference type="SAM" id="SignalP"/>
    </source>
</evidence>
<organism evidence="2 3">
    <name type="scientific">Candidatus Cryptobacteroides excrementipullorum</name>
    <dbReference type="NCBI Taxonomy" id="2840761"/>
    <lineage>
        <taxon>Bacteria</taxon>
        <taxon>Pseudomonadati</taxon>
        <taxon>Bacteroidota</taxon>
        <taxon>Bacteroidia</taxon>
        <taxon>Bacteroidales</taxon>
        <taxon>Candidatus Cryptobacteroides</taxon>
    </lineage>
</organism>
<feature type="signal peptide" evidence="1">
    <location>
        <begin position="1"/>
        <end position="29"/>
    </location>
</feature>
<feature type="chain" id="PRO_5039314839" description="F5/8 type C domain-containing protein" evidence="1">
    <location>
        <begin position="30"/>
        <end position="160"/>
    </location>
</feature>